<reference evidence="7 8" key="1">
    <citation type="submission" date="2016-10" db="EMBL/GenBank/DDBJ databases">
        <authorList>
            <person name="de Groot N.N."/>
        </authorList>
    </citation>
    <scope>NUCLEOTIDE SEQUENCE [LARGE SCALE GENOMIC DNA]</scope>
    <source>
        <strain evidence="7 8">AA1</strain>
    </source>
</reference>
<evidence type="ECO:0000256" key="1">
    <source>
        <dbReference type="ARBA" id="ARBA00022485"/>
    </source>
</evidence>
<evidence type="ECO:0000256" key="3">
    <source>
        <dbReference type="ARBA" id="ARBA00023002"/>
    </source>
</evidence>
<dbReference type="InterPro" id="IPR017900">
    <property type="entry name" value="4Fe4S_Fe_S_CS"/>
</dbReference>
<gene>
    <name evidence="7" type="ORF">SAMN05216233_10717</name>
</gene>
<evidence type="ECO:0000313" key="8">
    <source>
        <dbReference type="Proteomes" id="UP000198870"/>
    </source>
</evidence>
<feature type="domain" description="4Fe-4S ferredoxin-type" evidence="6">
    <location>
        <begin position="60"/>
        <end position="91"/>
    </location>
</feature>
<dbReference type="SUPFAM" id="SSF46548">
    <property type="entry name" value="alpha-helical ferredoxin"/>
    <property type="match status" value="1"/>
</dbReference>
<dbReference type="GO" id="GO:0016491">
    <property type="term" value="F:oxidoreductase activity"/>
    <property type="evidence" value="ECO:0007669"/>
    <property type="project" value="UniProtKB-KW"/>
</dbReference>
<dbReference type="Gene3D" id="1.10.1060.10">
    <property type="entry name" value="Alpha-helical ferredoxin"/>
    <property type="match status" value="1"/>
</dbReference>
<dbReference type="RefSeq" id="WP_175469653.1">
    <property type="nucleotide sequence ID" value="NZ_FMUX01000007.1"/>
</dbReference>
<dbReference type="STRING" id="419481.SAMN05216233_10717"/>
<dbReference type="Proteomes" id="UP000198870">
    <property type="component" value="Unassembled WGS sequence"/>
</dbReference>
<dbReference type="GO" id="GO:0046872">
    <property type="term" value="F:metal ion binding"/>
    <property type="evidence" value="ECO:0007669"/>
    <property type="project" value="UniProtKB-KW"/>
</dbReference>
<dbReference type="Pfam" id="PF13183">
    <property type="entry name" value="Fer4_8"/>
    <property type="match status" value="1"/>
</dbReference>
<dbReference type="PANTHER" id="PTHR43255:SF1">
    <property type="entry name" value="IRON-SULFUR-BINDING OXIDOREDUCTASE FADF-RELATED"/>
    <property type="match status" value="1"/>
</dbReference>
<evidence type="ECO:0000256" key="4">
    <source>
        <dbReference type="ARBA" id="ARBA00023004"/>
    </source>
</evidence>
<dbReference type="GO" id="GO:0051539">
    <property type="term" value="F:4 iron, 4 sulfur cluster binding"/>
    <property type="evidence" value="ECO:0007669"/>
    <property type="project" value="UniProtKB-KW"/>
</dbReference>
<dbReference type="InterPro" id="IPR009051">
    <property type="entry name" value="Helical_ferredxn"/>
</dbReference>
<evidence type="ECO:0000259" key="6">
    <source>
        <dbReference type="PROSITE" id="PS51379"/>
    </source>
</evidence>
<sequence>MNSSEPIRIEAGFMNEVTERSGQMFSSCFQCRSCSGGCPMAEEMDYLPNEIIRMVQLGLKQEVLESRSVWLCVGCLACVSECPNGISLPEMMDTLRQIALEEKATVKEPEVVAFHQEFLGQVKRYGRLYELGFMARYRMKSLPALRDIPNYMKFMFSGRLSLLPERIHKRVDMKKLNEVCHV</sequence>
<keyword evidence="8" id="KW-1185">Reference proteome</keyword>
<organism evidence="7 8">
    <name type="scientific">Desulfoluna spongiiphila</name>
    <dbReference type="NCBI Taxonomy" id="419481"/>
    <lineage>
        <taxon>Bacteria</taxon>
        <taxon>Pseudomonadati</taxon>
        <taxon>Thermodesulfobacteriota</taxon>
        <taxon>Desulfobacteria</taxon>
        <taxon>Desulfobacterales</taxon>
        <taxon>Desulfolunaceae</taxon>
        <taxon>Desulfoluna</taxon>
    </lineage>
</organism>
<dbReference type="AlphaFoldDB" id="A0A1G5EZJ8"/>
<accession>A0A1G5EZJ8</accession>
<protein>
    <submittedName>
        <fullName evidence="7">Heterodisulfide reductase subunit B/heterodisulfide reductase subunit C</fullName>
    </submittedName>
</protein>
<keyword evidence="4" id="KW-0408">Iron</keyword>
<keyword evidence="1" id="KW-0004">4Fe-4S</keyword>
<dbReference type="InterPro" id="IPR051460">
    <property type="entry name" value="HdrC_iron-sulfur_subunit"/>
</dbReference>
<dbReference type="EMBL" id="FMUX01000007">
    <property type="protein sequence ID" value="SCY32334.1"/>
    <property type="molecule type" value="Genomic_DNA"/>
</dbReference>
<dbReference type="PROSITE" id="PS00198">
    <property type="entry name" value="4FE4S_FER_1"/>
    <property type="match status" value="1"/>
</dbReference>
<dbReference type="InterPro" id="IPR017896">
    <property type="entry name" value="4Fe4S_Fe-S-bd"/>
</dbReference>
<keyword evidence="3" id="KW-0560">Oxidoreductase</keyword>
<name>A0A1G5EZJ8_9BACT</name>
<proteinExistence type="predicted"/>
<dbReference type="PANTHER" id="PTHR43255">
    <property type="entry name" value="IRON-SULFUR-BINDING OXIDOREDUCTASE FADF-RELATED-RELATED"/>
    <property type="match status" value="1"/>
</dbReference>
<evidence type="ECO:0000256" key="2">
    <source>
        <dbReference type="ARBA" id="ARBA00022723"/>
    </source>
</evidence>
<dbReference type="PROSITE" id="PS51379">
    <property type="entry name" value="4FE4S_FER_2"/>
    <property type="match status" value="1"/>
</dbReference>
<evidence type="ECO:0000256" key="5">
    <source>
        <dbReference type="ARBA" id="ARBA00023014"/>
    </source>
</evidence>
<dbReference type="GO" id="GO:0005886">
    <property type="term" value="C:plasma membrane"/>
    <property type="evidence" value="ECO:0007669"/>
    <property type="project" value="TreeGrafter"/>
</dbReference>
<keyword evidence="2" id="KW-0479">Metal-binding</keyword>
<evidence type="ECO:0000313" key="7">
    <source>
        <dbReference type="EMBL" id="SCY32334.1"/>
    </source>
</evidence>
<keyword evidence="5" id="KW-0411">Iron-sulfur</keyword>